<evidence type="ECO:0000256" key="1">
    <source>
        <dbReference type="SAM" id="MobiDB-lite"/>
    </source>
</evidence>
<dbReference type="AlphaFoldDB" id="A0AAN6PCV1"/>
<feature type="compositionally biased region" description="Low complexity" evidence="1">
    <location>
        <begin position="398"/>
        <end position="411"/>
    </location>
</feature>
<proteinExistence type="predicted"/>
<feature type="compositionally biased region" description="Polar residues" evidence="1">
    <location>
        <begin position="343"/>
        <end position="354"/>
    </location>
</feature>
<reference evidence="3" key="1">
    <citation type="journal article" date="2023" name="Mol. Phylogenet. Evol.">
        <title>Genome-scale phylogeny and comparative genomics of the fungal order Sordariales.</title>
        <authorList>
            <person name="Hensen N."/>
            <person name="Bonometti L."/>
            <person name="Westerberg I."/>
            <person name="Brannstrom I.O."/>
            <person name="Guillou S."/>
            <person name="Cros-Aarteil S."/>
            <person name="Calhoun S."/>
            <person name="Haridas S."/>
            <person name="Kuo A."/>
            <person name="Mondo S."/>
            <person name="Pangilinan J."/>
            <person name="Riley R."/>
            <person name="LaButti K."/>
            <person name="Andreopoulos B."/>
            <person name="Lipzen A."/>
            <person name="Chen C."/>
            <person name="Yan M."/>
            <person name="Daum C."/>
            <person name="Ng V."/>
            <person name="Clum A."/>
            <person name="Steindorff A."/>
            <person name="Ohm R.A."/>
            <person name="Martin F."/>
            <person name="Silar P."/>
            <person name="Natvig D.O."/>
            <person name="Lalanne C."/>
            <person name="Gautier V."/>
            <person name="Ament-Velasquez S.L."/>
            <person name="Kruys A."/>
            <person name="Hutchinson M.I."/>
            <person name="Powell A.J."/>
            <person name="Barry K."/>
            <person name="Miller A.N."/>
            <person name="Grigoriev I.V."/>
            <person name="Debuchy R."/>
            <person name="Gladieux P."/>
            <person name="Hiltunen Thoren M."/>
            <person name="Johannesson H."/>
        </authorList>
    </citation>
    <scope>NUCLEOTIDE SEQUENCE [LARGE SCALE GENOMIC DNA]</scope>
    <source>
        <strain evidence="3">CBS 284.82</strain>
    </source>
</reference>
<feature type="compositionally biased region" description="Low complexity" evidence="1">
    <location>
        <begin position="308"/>
        <end position="339"/>
    </location>
</feature>
<keyword evidence="3" id="KW-1185">Reference proteome</keyword>
<dbReference type="Proteomes" id="UP001303115">
    <property type="component" value="Unassembled WGS sequence"/>
</dbReference>
<dbReference type="EMBL" id="MU854426">
    <property type="protein sequence ID" value="KAK4038538.1"/>
    <property type="molecule type" value="Genomic_DNA"/>
</dbReference>
<comment type="caution">
    <text evidence="2">The sequence shown here is derived from an EMBL/GenBank/DDBJ whole genome shotgun (WGS) entry which is preliminary data.</text>
</comment>
<feature type="compositionally biased region" description="Polar residues" evidence="1">
    <location>
        <begin position="412"/>
        <end position="422"/>
    </location>
</feature>
<name>A0AAN6PCV1_9PEZI</name>
<evidence type="ECO:0000313" key="3">
    <source>
        <dbReference type="Proteomes" id="UP001303115"/>
    </source>
</evidence>
<accession>A0AAN6PCV1</accession>
<feature type="compositionally biased region" description="Polar residues" evidence="1">
    <location>
        <begin position="377"/>
        <end position="388"/>
    </location>
</feature>
<feature type="region of interest" description="Disordered" evidence="1">
    <location>
        <begin position="288"/>
        <end position="354"/>
    </location>
</feature>
<feature type="region of interest" description="Disordered" evidence="1">
    <location>
        <begin position="366"/>
        <end position="427"/>
    </location>
</feature>
<protein>
    <submittedName>
        <fullName evidence="2">Uncharacterized protein</fullName>
    </submittedName>
</protein>
<gene>
    <name evidence="2" type="ORF">C8A01DRAFT_37518</name>
</gene>
<sequence length="446" mass="48417">MARLAYKNNNRTAAPKPTITTVCNEQVQRFVLLAPILEAAGLTPEEVKTCMAKYVAGLSAEKASFLLFDLPKVEEINIMGPLSDMAIANLSDGNMSVEAVTRAVQQAKLRFVESPESGHGEKGWLRELLHALAGEAKQGEQAGAKAWFNNPDCALWLAIMARVQLVLSVEQWRSQLPEAVRDAYRDGWLGAFGVQREVSGVERRLPASSAPASATAGWSGAIKVKSTTKKSSKPAAVAAANRSFLTREFFASQTENPPYLSLIKEIPSVVKKTANELRQQLSLPQIALEKPQATNSKVHAGNSKAQKKSQAQKSQAQKSQAQKPQAQKPQAQQPQAQQPRAETGNSKAQAETSKQEYYNTWPEVARKPQAQQPQAQTGNSKAQTSKQEYSCAEVARKPQAQQPEVQEPQAENSQTQTVNSKAQAEGGKQIVSRAAVARMKQGVVVA</sequence>
<organism evidence="2 3">
    <name type="scientific">Parachaetomium inaequale</name>
    <dbReference type="NCBI Taxonomy" id="2588326"/>
    <lineage>
        <taxon>Eukaryota</taxon>
        <taxon>Fungi</taxon>
        <taxon>Dikarya</taxon>
        <taxon>Ascomycota</taxon>
        <taxon>Pezizomycotina</taxon>
        <taxon>Sordariomycetes</taxon>
        <taxon>Sordariomycetidae</taxon>
        <taxon>Sordariales</taxon>
        <taxon>Chaetomiaceae</taxon>
        <taxon>Parachaetomium</taxon>
    </lineage>
</organism>
<evidence type="ECO:0000313" key="2">
    <source>
        <dbReference type="EMBL" id="KAK4038538.1"/>
    </source>
</evidence>